<dbReference type="GO" id="GO:1990904">
    <property type="term" value="C:ribonucleoprotein complex"/>
    <property type="evidence" value="ECO:0007669"/>
    <property type="project" value="UniProtKB-KW"/>
</dbReference>
<dbReference type="Ensembl" id="ENSSCAT00000001760.1">
    <property type="protein sequence ID" value="ENSSCAP00000001536.1"/>
    <property type="gene ID" value="ENSSCAG00000001282.1"/>
</dbReference>
<comment type="subcellular location">
    <subcellularLocation>
        <location evidence="1">Mitochondrion</location>
    </subcellularLocation>
</comment>
<reference evidence="13" key="2">
    <citation type="submission" date="2025-09" db="UniProtKB">
        <authorList>
            <consortium name="Ensembl"/>
        </authorList>
    </citation>
    <scope>IDENTIFICATION</scope>
</reference>
<evidence type="ECO:0000256" key="1">
    <source>
        <dbReference type="ARBA" id="ARBA00004173"/>
    </source>
</evidence>
<dbReference type="Gene3D" id="4.10.640.10">
    <property type="entry name" value="Ribosomal protein S18"/>
    <property type="match status" value="1"/>
</dbReference>
<evidence type="ECO:0000256" key="8">
    <source>
        <dbReference type="ARBA" id="ARBA00032055"/>
    </source>
</evidence>
<keyword evidence="12" id="KW-1133">Transmembrane helix</keyword>
<keyword evidence="12" id="KW-0472">Membrane</keyword>
<organism evidence="13 14">
    <name type="scientific">Serinus canaria</name>
    <name type="common">Island canary</name>
    <name type="synonym">Fringilla canaria</name>
    <dbReference type="NCBI Taxonomy" id="9135"/>
    <lineage>
        <taxon>Eukaryota</taxon>
        <taxon>Metazoa</taxon>
        <taxon>Chordata</taxon>
        <taxon>Craniata</taxon>
        <taxon>Vertebrata</taxon>
        <taxon>Euteleostomi</taxon>
        <taxon>Archelosauria</taxon>
        <taxon>Archosauria</taxon>
        <taxon>Dinosauria</taxon>
        <taxon>Saurischia</taxon>
        <taxon>Theropoda</taxon>
        <taxon>Coelurosauria</taxon>
        <taxon>Aves</taxon>
        <taxon>Neognathae</taxon>
        <taxon>Neoaves</taxon>
        <taxon>Telluraves</taxon>
        <taxon>Australaves</taxon>
        <taxon>Passeriformes</taxon>
        <taxon>Passeroidea</taxon>
        <taxon>Fringillidae</taxon>
        <taxon>Carduelinae</taxon>
        <taxon>Serinus</taxon>
    </lineage>
</organism>
<evidence type="ECO:0000256" key="6">
    <source>
        <dbReference type="ARBA" id="ARBA00023128"/>
    </source>
</evidence>
<keyword evidence="4" id="KW-0809">Transit peptide</keyword>
<keyword evidence="12" id="KW-0812">Transmembrane</keyword>
<reference evidence="13" key="1">
    <citation type="submission" date="2025-08" db="UniProtKB">
        <authorList>
            <consortium name="Ensembl"/>
        </authorList>
    </citation>
    <scope>IDENTIFICATION</scope>
</reference>
<accession>A0A8C9MF37</accession>
<comment type="similarity">
    <text evidence="2">Belongs to the bacterial ribosomal protein bS18 family. Mitochondrion-specific ribosomal protein mS40 subfamily.</text>
</comment>
<dbReference type="AlphaFoldDB" id="A0A8C9MF37"/>
<evidence type="ECO:0000256" key="11">
    <source>
        <dbReference type="SAM" id="MobiDB-lite"/>
    </source>
</evidence>
<proteinExistence type="inferred from homology"/>
<evidence type="ECO:0000256" key="3">
    <source>
        <dbReference type="ARBA" id="ARBA00022553"/>
    </source>
</evidence>
<dbReference type="GeneTree" id="ENSGT00390000010554"/>
<evidence type="ECO:0000256" key="12">
    <source>
        <dbReference type="SAM" id="Phobius"/>
    </source>
</evidence>
<name>A0A8C9MF37_SERCA</name>
<dbReference type="Pfam" id="PF01084">
    <property type="entry name" value="Ribosomal_S18"/>
    <property type="match status" value="1"/>
</dbReference>
<evidence type="ECO:0000313" key="14">
    <source>
        <dbReference type="Proteomes" id="UP000694409"/>
    </source>
</evidence>
<dbReference type="InterPro" id="IPR040054">
    <property type="entry name" value="MRPS18B"/>
</dbReference>
<dbReference type="GO" id="GO:0005840">
    <property type="term" value="C:ribosome"/>
    <property type="evidence" value="ECO:0007669"/>
    <property type="project" value="UniProtKB-KW"/>
</dbReference>
<evidence type="ECO:0000256" key="5">
    <source>
        <dbReference type="ARBA" id="ARBA00022980"/>
    </source>
</evidence>
<feature type="region of interest" description="Disordered" evidence="11">
    <location>
        <begin position="168"/>
        <end position="190"/>
    </location>
</feature>
<evidence type="ECO:0000256" key="9">
    <source>
        <dbReference type="ARBA" id="ARBA00035130"/>
    </source>
</evidence>
<keyword evidence="6" id="KW-0496">Mitochondrion</keyword>
<evidence type="ECO:0000256" key="10">
    <source>
        <dbReference type="ARBA" id="ARBA00035515"/>
    </source>
</evidence>
<keyword evidence="3" id="KW-0597">Phosphoprotein</keyword>
<evidence type="ECO:0000313" key="13">
    <source>
        <dbReference type="Ensembl" id="ENSSCAP00000001536.1"/>
    </source>
</evidence>
<dbReference type="InterPro" id="IPR036870">
    <property type="entry name" value="Ribosomal_bS18_sf"/>
</dbReference>
<keyword evidence="7" id="KW-0687">Ribonucleoprotein</keyword>
<protein>
    <recommendedName>
        <fullName evidence="9">Small ribosomal subunit protein mS40</fullName>
    </recommendedName>
    <alternativeName>
        <fullName evidence="8">28S ribosomal protein S18-2, mitochondrial</fullName>
    </alternativeName>
    <alternativeName>
        <fullName evidence="10">28S ribosomal protein S18b, mitochondrial</fullName>
    </alternativeName>
</protein>
<dbReference type="InterPro" id="IPR001648">
    <property type="entry name" value="Ribosomal_bS18"/>
</dbReference>
<dbReference type="GO" id="GO:0005739">
    <property type="term" value="C:mitochondrion"/>
    <property type="evidence" value="ECO:0007669"/>
    <property type="project" value="UniProtKB-SubCell"/>
</dbReference>
<feature type="transmembrane region" description="Helical" evidence="12">
    <location>
        <begin position="25"/>
        <end position="53"/>
    </location>
</feature>
<keyword evidence="14" id="KW-1185">Reference proteome</keyword>
<evidence type="ECO:0000256" key="7">
    <source>
        <dbReference type="ARBA" id="ARBA00023274"/>
    </source>
</evidence>
<sequence>FAALATHSIFFFCSPFPSLLTPFSFFLISFTFPLFNSIFTLFSFFFIHFLSFLPHFPTLQNVKLLDQFICPHSGVIFHPIHTGICMKQHRRLSQAIAQAQDHGLLWLQVPFVPVPEEDFSNQHAAVGKTPPAPALRGPGRAWYPWYEWQQPPAAEVARMRRLYRGFLKEDYPDTPPSPETEAPGQNGGQG</sequence>
<dbReference type="GO" id="GO:0003735">
    <property type="term" value="F:structural constituent of ribosome"/>
    <property type="evidence" value="ECO:0007669"/>
    <property type="project" value="InterPro"/>
</dbReference>
<dbReference type="PANTHER" id="PTHR13329:SF2">
    <property type="entry name" value="SMALL RIBOSOMAL SUBUNIT PROTEIN MS40"/>
    <property type="match status" value="1"/>
</dbReference>
<dbReference type="GO" id="GO:0032543">
    <property type="term" value="P:mitochondrial translation"/>
    <property type="evidence" value="ECO:0007669"/>
    <property type="project" value="InterPro"/>
</dbReference>
<dbReference type="PANTHER" id="PTHR13329">
    <property type="entry name" value="MITOCHONDRIAL RIBOSOMAL PROTEIN S18B"/>
    <property type="match status" value="1"/>
</dbReference>
<keyword evidence="5" id="KW-0689">Ribosomal protein</keyword>
<evidence type="ECO:0000256" key="2">
    <source>
        <dbReference type="ARBA" id="ARBA00006136"/>
    </source>
</evidence>
<dbReference type="SUPFAM" id="SSF46911">
    <property type="entry name" value="Ribosomal protein S18"/>
    <property type="match status" value="1"/>
</dbReference>
<dbReference type="Proteomes" id="UP000694409">
    <property type="component" value="Unassembled WGS sequence"/>
</dbReference>
<evidence type="ECO:0000256" key="4">
    <source>
        <dbReference type="ARBA" id="ARBA00022946"/>
    </source>
</evidence>